<dbReference type="Gramene" id="Solyc11g020471.1.1">
    <property type="protein sequence ID" value="Solyc11g020471.1.1"/>
    <property type="gene ID" value="Solyc11g020471.1"/>
</dbReference>
<keyword evidence="3" id="KW-1185">Reference proteome</keyword>
<dbReference type="OMA" id="TINTPAM"/>
<dbReference type="PANTHER" id="PTHR11439">
    <property type="entry name" value="GAG-POL-RELATED RETROTRANSPOSON"/>
    <property type="match status" value="1"/>
</dbReference>
<protein>
    <recommendedName>
        <fullName evidence="1">Reverse transcriptase Ty1/copia-type domain-containing protein</fullName>
    </recommendedName>
</protein>
<evidence type="ECO:0000313" key="2">
    <source>
        <dbReference type="EnsemblPlants" id="Solyc11g020471.1.1"/>
    </source>
</evidence>
<proteinExistence type="predicted"/>
<dbReference type="InterPro" id="IPR013103">
    <property type="entry name" value="RVT_2"/>
</dbReference>
<dbReference type="Pfam" id="PF07727">
    <property type="entry name" value="RVT_2"/>
    <property type="match status" value="1"/>
</dbReference>
<dbReference type="PANTHER" id="PTHR11439:SF516">
    <property type="entry name" value="REVERSE TRANSCRIPTASE TY1_COPIA-TYPE DOMAIN-CONTAINING PROTEIN"/>
    <property type="match status" value="1"/>
</dbReference>
<evidence type="ECO:0000313" key="3">
    <source>
        <dbReference type="Proteomes" id="UP000004994"/>
    </source>
</evidence>
<dbReference type="AlphaFoldDB" id="A0A3Q7ITX9"/>
<dbReference type="Proteomes" id="UP000004994">
    <property type="component" value="Chromosome 11"/>
</dbReference>
<accession>A0A3Q7ITX9</accession>
<evidence type="ECO:0000259" key="1">
    <source>
        <dbReference type="Pfam" id="PF07727"/>
    </source>
</evidence>
<feature type="domain" description="Reverse transcriptase Ty1/copia-type" evidence="1">
    <location>
        <begin position="1"/>
        <end position="40"/>
    </location>
</feature>
<dbReference type="InParanoid" id="A0A3Q7ITX9"/>
<reference evidence="2" key="2">
    <citation type="submission" date="2019-01" db="UniProtKB">
        <authorList>
            <consortium name="EnsemblPlants"/>
        </authorList>
    </citation>
    <scope>IDENTIFICATION</scope>
    <source>
        <strain evidence="2">cv. Heinz 1706</strain>
    </source>
</reference>
<dbReference type="STRING" id="4081.A0A3Q7ITX9"/>
<sequence length="293" mass="33616">MMITGNDIRMIQETKQTLQDTFKMKDLGDLKYFIGIEFTLEIISEAGLSAAKPATTPFDSFVKLTTKKYDEVNNIGHDDKLLEDPNIYRRLIGKLLYLTVTRPDIAYATQTLSQFLHQPKQSHLIATVKVVRYIKGQAWWGIFLSSKSSKHLNVYCDLDWATCPLTRRSVTRVLIKLENSLISWKTKKQGTVSRSSAEWIVSLFKELGEIFKLQLLSIVIERTKHVELDCHFIREKIQKGVIETRHLSTKEQIVDLLTKGLGSSQYEYLLSKFVVINLFITSNLRGNIKEGIT</sequence>
<name>A0A3Q7ITX9_SOLLC</name>
<organism evidence="2">
    <name type="scientific">Solanum lycopersicum</name>
    <name type="common">Tomato</name>
    <name type="synonym">Lycopersicon esculentum</name>
    <dbReference type="NCBI Taxonomy" id="4081"/>
    <lineage>
        <taxon>Eukaryota</taxon>
        <taxon>Viridiplantae</taxon>
        <taxon>Streptophyta</taxon>
        <taxon>Embryophyta</taxon>
        <taxon>Tracheophyta</taxon>
        <taxon>Spermatophyta</taxon>
        <taxon>Magnoliopsida</taxon>
        <taxon>eudicotyledons</taxon>
        <taxon>Gunneridae</taxon>
        <taxon>Pentapetalae</taxon>
        <taxon>asterids</taxon>
        <taxon>lamiids</taxon>
        <taxon>Solanales</taxon>
        <taxon>Solanaceae</taxon>
        <taxon>Solanoideae</taxon>
        <taxon>Solaneae</taxon>
        <taxon>Solanum</taxon>
        <taxon>Solanum subgen. Lycopersicon</taxon>
    </lineage>
</organism>
<dbReference type="CDD" id="cd09272">
    <property type="entry name" value="RNase_HI_RT_Ty1"/>
    <property type="match status" value="1"/>
</dbReference>
<dbReference type="EnsemblPlants" id="Solyc11g020471.1.1">
    <property type="protein sequence ID" value="Solyc11g020471.1.1"/>
    <property type="gene ID" value="Solyc11g020471.1"/>
</dbReference>
<reference evidence="2" key="1">
    <citation type="journal article" date="2012" name="Nature">
        <title>The tomato genome sequence provides insights into fleshy fruit evolution.</title>
        <authorList>
            <consortium name="Tomato Genome Consortium"/>
        </authorList>
    </citation>
    <scope>NUCLEOTIDE SEQUENCE [LARGE SCALE GENOMIC DNA]</scope>
    <source>
        <strain evidence="2">cv. Heinz 1706</strain>
    </source>
</reference>